<evidence type="ECO:0000256" key="8">
    <source>
        <dbReference type="ARBA" id="ARBA00023141"/>
    </source>
</evidence>
<comment type="caution">
    <text evidence="11">The sequence shown here is derived from an EMBL/GenBank/DDBJ whole genome shotgun (WGS) entry which is preliminary data.</text>
</comment>
<dbReference type="EC" id="1.3.1.12" evidence="3"/>
<gene>
    <name evidence="11" type="ORF">A9E74_02083</name>
</gene>
<feature type="domain" description="Prephenate/arogenate dehydrogenase" evidence="10">
    <location>
        <begin position="3"/>
        <end position="291"/>
    </location>
</feature>
<accession>A0A1E3GQ68</accession>
<dbReference type="GO" id="GO:0004665">
    <property type="term" value="F:prephenate dehydrogenase (NADP+) activity"/>
    <property type="evidence" value="ECO:0007669"/>
    <property type="project" value="InterPro"/>
</dbReference>
<dbReference type="EMBL" id="MCRI01000025">
    <property type="protein sequence ID" value="ODN66203.1"/>
    <property type="molecule type" value="Genomic_DNA"/>
</dbReference>
<evidence type="ECO:0000313" key="11">
    <source>
        <dbReference type="EMBL" id="ODN66203.1"/>
    </source>
</evidence>
<sequence>MIKHLSIIGVGLIGGSLALALKKAGLVEKVTGFSRSQAARDEALALGIIDNAAASLAEAVTDADIVFVAVPMGAMQAVFEQIAAHLKPQAIVTDGGSAKQQIVDAAREALGNKFDRFVPGHPIAGTEKSGPSAAFAELYQQHRVVLTPVAETDKSALEQVRQMWQQTGADVFDMEVEHHDVVLAATSHLPHVLAFNLVGMLAKREDCDEVLRYAAGGFRDFSRIASSDAVMWRDICLGNRNAILELLQQYRSGLDQIEQAIRQDDGDFLIDVFGRAKRARDSRFADPTLKDNSEV</sequence>
<evidence type="ECO:0000256" key="7">
    <source>
        <dbReference type="ARBA" id="ARBA00023027"/>
    </source>
</evidence>
<evidence type="ECO:0000256" key="1">
    <source>
        <dbReference type="ARBA" id="ARBA00005067"/>
    </source>
</evidence>
<dbReference type="Gene3D" id="1.10.3660.10">
    <property type="entry name" value="6-phosphogluconate dehydrogenase C-terminal like domain"/>
    <property type="match status" value="1"/>
</dbReference>
<comment type="catalytic activity">
    <reaction evidence="9">
        <text>prephenate + NAD(+) = 3-(4-hydroxyphenyl)pyruvate + CO2 + NADH</text>
        <dbReference type="Rhea" id="RHEA:13869"/>
        <dbReference type="ChEBI" id="CHEBI:16526"/>
        <dbReference type="ChEBI" id="CHEBI:29934"/>
        <dbReference type="ChEBI" id="CHEBI:36242"/>
        <dbReference type="ChEBI" id="CHEBI:57540"/>
        <dbReference type="ChEBI" id="CHEBI:57945"/>
        <dbReference type="EC" id="1.3.1.12"/>
    </reaction>
</comment>
<dbReference type="PATRIC" id="fig|291169.3.peg.2094"/>
<proteinExistence type="inferred from homology"/>
<reference evidence="11 12" key="1">
    <citation type="submission" date="2016-07" db="EMBL/GenBank/DDBJ databases">
        <title>Draft Genome Sequence of Methylophaga muralis Bur 1.</title>
        <authorList>
            <person name="Vasilenko O.V."/>
            <person name="Doronina N.V."/>
            <person name="Shmareva M.N."/>
            <person name="Tarlachkov S.V."/>
            <person name="Mustakhimov I."/>
            <person name="Trotsenko Y.A."/>
        </authorList>
    </citation>
    <scope>NUCLEOTIDE SEQUENCE [LARGE SCALE GENOMIC DNA]</scope>
    <source>
        <strain evidence="11 12">Bur 1</strain>
    </source>
</reference>
<dbReference type="FunFam" id="3.40.50.720:FF:000208">
    <property type="entry name" value="Prephenate dehydrogenase"/>
    <property type="match status" value="1"/>
</dbReference>
<dbReference type="InterPro" id="IPR050812">
    <property type="entry name" value="Preph/Arog_dehydrog"/>
</dbReference>
<keyword evidence="7" id="KW-0520">NAD</keyword>
<name>A0A1E3GQ68_9GAMM</name>
<evidence type="ECO:0000256" key="2">
    <source>
        <dbReference type="ARBA" id="ARBA00007964"/>
    </source>
</evidence>
<keyword evidence="4" id="KW-0827">Tyrosine biosynthesis</keyword>
<evidence type="ECO:0000259" key="10">
    <source>
        <dbReference type="PROSITE" id="PS51176"/>
    </source>
</evidence>
<dbReference type="PANTHER" id="PTHR21363:SF0">
    <property type="entry name" value="PREPHENATE DEHYDROGENASE [NADP(+)]"/>
    <property type="match status" value="1"/>
</dbReference>
<dbReference type="SUPFAM" id="SSF51735">
    <property type="entry name" value="NAD(P)-binding Rossmann-fold domains"/>
    <property type="match status" value="1"/>
</dbReference>
<protein>
    <recommendedName>
        <fullName evidence="3">prephenate dehydrogenase</fullName>
        <ecNumber evidence="3">1.3.1.12</ecNumber>
    </recommendedName>
</protein>
<dbReference type="PROSITE" id="PS51176">
    <property type="entry name" value="PDH_ADH"/>
    <property type="match status" value="1"/>
</dbReference>
<comment type="pathway">
    <text evidence="1">Amino-acid biosynthesis; L-tyrosine biosynthesis; (4-hydroxyphenyl)pyruvate from prephenate (NAD(+) route): step 1/1.</text>
</comment>
<dbReference type="InterPro" id="IPR046826">
    <property type="entry name" value="PDH_N"/>
</dbReference>
<keyword evidence="12" id="KW-1185">Reference proteome</keyword>
<evidence type="ECO:0000256" key="6">
    <source>
        <dbReference type="ARBA" id="ARBA00023002"/>
    </source>
</evidence>
<dbReference type="InterPro" id="IPR046825">
    <property type="entry name" value="PDH_C"/>
</dbReference>
<dbReference type="GO" id="GO:0008977">
    <property type="term" value="F:prephenate dehydrogenase (NAD+) activity"/>
    <property type="evidence" value="ECO:0007669"/>
    <property type="project" value="UniProtKB-EC"/>
</dbReference>
<keyword evidence="8" id="KW-0057">Aromatic amino acid biosynthesis</keyword>
<comment type="similarity">
    <text evidence="2">Belongs to the prephenate/arogenate dehydrogenase family.</text>
</comment>
<dbReference type="Gene3D" id="3.40.50.720">
    <property type="entry name" value="NAD(P)-binding Rossmann-like Domain"/>
    <property type="match status" value="1"/>
</dbReference>
<dbReference type="InterPro" id="IPR036291">
    <property type="entry name" value="NAD(P)-bd_dom_sf"/>
</dbReference>
<dbReference type="Pfam" id="PF20463">
    <property type="entry name" value="PDH_C"/>
    <property type="match status" value="1"/>
</dbReference>
<evidence type="ECO:0000256" key="5">
    <source>
        <dbReference type="ARBA" id="ARBA00022605"/>
    </source>
</evidence>
<dbReference type="SUPFAM" id="SSF48179">
    <property type="entry name" value="6-phosphogluconate dehydrogenase C-terminal domain-like"/>
    <property type="match status" value="1"/>
</dbReference>
<evidence type="ECO:0000313" key="12">
    <source>
        <dbReference type="Proteomes" id="UP000094379"/>
    </source>
</evidence>
<dbReference type="InterPro" id="IPR008927">
    <property type="entry name" value="6-PGluconate_DH-like_C_sf"/>
</dbReference>
<evidence type="ECO:0000256" key="4">
    <source>
        <dbReference type="ARBA" id="ARBA00022498"/>
    </source>
</evidence>
<dbReference type="GO" id="GO:0006571">
    <property type="term" value="P:tyrosine biosynthetic process"/>
    <property type="evidence" value="ECO:0007669"/>
    <property type="project" value="UniProtKB-KW"/>
</dbReference>
<dbReference type="RefSeq" id="WP_069296499.1">
    <property type="nucleotide sequence ID" value="NZ_MCRI01000025.1"/>
</dbReference>
<dbReference type="PANTHER" id="PTHR21363">
    <property type="entry name" value="PREPHENATE DEHYDROGENASE"/>
    <property type="match status" value="1"/>
</dbReference>
<dbReference type="InterPro" id="IPR003099">
    <property type="entry name" value="Prephen_DH"/>
</dbReference>
<dbReference type="GO" id="GO:0070403">
    <property type="term" value="F:NAD+ binding"/>
    <property type="evidence" value="ECO:0007669"/>
    <property type="project" value="InterPro"/>
</dbReference>
<keyword evidence="6" id="KW-0560">Oxidoreductase</keyword>
<dbReference type="FunFam" id="1.10.3660.10:FF:000003">
    <property type="entry name" value="Prephenate dehydrogenase"/>
    <property type="match status" value="1"/>
</dbReference>
<evidence type="ECO:0000256" key="3">
    <source>
        <dbReference type="ARBA" id="ARBA00012068"/>
    </source>
</evidence>
<dbReference type="AlphaFoldDB" id="A0A1E3GQ68"/>
<dbReference type="Proteomes" id="UP000094379">
    <property type="component" value="Unassembled WGS sequence"/>
</dbReference>
<keyword evidence="5" id="KW-0028">Amino-acid biosynthesis</keyword>
<organism evidence="11 12">
    <name type="scientific">Methylophaga muralis</name>
    <dbReference type="NCBI Taxonomy" id="291169"/>
    <lineage>
        <taxon>Bacteria</taxon>
        <taxon>Pseudomonadati</taxon>
        <taxon>Pseudomonadota</taxon>
        <taxon>Gammaproteobacteria</taxon>
        <taxon>Thiotrichales</taxon>
        <taxon>Piscirickettsiaceae</taxon>
        <taxon>Methylophaga</taxon>
    </lineage>
</organism>
<dbReference type="STRING" id="291169.A9E74_02083"/>
<evidence type="ECO:0000256" key="9">
    <source>
        <dbReference type="ARBA" id="ARBA00049260"/>
    </source>
</evidence>
<dbReference type="Pfam" id="PF02153">
    <property type="entry name" value="PDH_N"/>
    <property type="match status" value="1"/>
</dbReference>